<evidence type="ECO:0000259" key="1">
    <source>
        <dbReference type="Pfam" id="PF00391"/>
    </source>
</evidence>
<dbReference type="AlphaFoldDB" id="A0A1A9GNQ3"/>
<dbReference type="SUPFAM" id="SSF56059">
    <property type="entry name" value="Glutathione synthetase ATP-binding domain-like"/>
    <property type="match status" value="1"/>
</dbReference>
<feature type="domain" description="Pyruvate phosphate dikinase AMP/ATP-binding" evidence="2">
    <location>
        <begin position="209"/>
        <end position="258"/>
    </location>
</feature>
<evidence type="ECO:0000313" key="4">
    <source>
        <dbReference type="Proteomes" id="UP000077868"/>
    </source>
</evidence>
<dbReference type="Gene3D" id="3.30.470.20">
    <property type="entry name" value="ATP-grasp fold, B domain"/>
    <property type="match status" value="2"/>
</dbReference>
<dbReference type="Gene3D" id="3.30.1490.20">
    <property type="entry name" value="ATP-grasp fold, A domain"/>
    <property type="match status" value="1"/>
</dbReference>
<dbReference type="InterPro" id="IPR002192">
    <property type="entry name" value="PPDK_AMP/ATP-bd"/>
</dbReference>
<dbReference type="Pfam" id="PF00391">
    <property type="entry name" value="PEP-utilizers"/>
    <property type="match status" value="1"/>
</dbReference>
<organism evidence="3 4">
    <name type="scientific">Nocardioides dokdonensis FR1436</name>
    <dbReference type="NCBI Taxonomy" id="1300347"/>
    <lineage>
        <taxon>Bacteria</taxon>
        <taxon>Bacillati</taxon>
        <taxon>Actinomycetota</taxon>
        <taxon>Actinomycetes</taxon>
        <taxon>Propionibacteriales</taxon>
        <taxon>Nocardioidaceae</taxon>
        <taxon>Nocardioides</taxon>
    </lineage>
</organism>
<dbReference type="STRING" id="1300347.I601_2866"/>
<dbReference type="InterPro" id="IPR008279">
    <property type="entry name" value="PEP-util_enz_mobile_dom"/>
</dbReference>
<accession>A0A1A9GNQ3</accession>
<sequence>MTAERTTARSNGSAGAVALDLGEIEDASVGGKAFGLARLVAMGLPVPSAFVIRDARVGDHPADLDERHQALGAHAVAVRSSAKGEDGAEASFAGQYETVLNVSGVDELRRAIDLCVASASTERAQSYQVDVLGAAGARMNVVVQRMVDALAAGVVFTADPVSARRDLLVIDAVAGLGEALVSGEATPDSYAVAVDGGIVRRDLIGDSALLSDSQISQIAEQARRAAAHEGHPLDLEWAIDRSGALYWLQARPITTLPADLNEFDSVLPSPDDVLTISNVSEMMPGAVCPLTMSFTGWGIDYGLQHMQVSVGARKDIDPVWQVTASAYGHLFLNLSGNLTLAAGTLGSDADQTAQTICGRGVPELEDPTPMPFFRRLFNTFKLLRYCYQAPSVVEEFDEEVASFVLQPGPDAATTWTHLAGELTFFDRSMAVHIQSSALSGFFSATVENMVSRSANASTVAEQAEAVRLLAGASGVESAVMLEELDELIDHVAAHRGALAGFVGRAPEEALGWLRSDESLAGGLDRFLHRHGHRGYRELCVRDPSWGDDPTPLVQSMQAAVQARLRTGGRRDIRTQVVDTASLSRGLRWALPKAHNAIRRREHTKSLLVDVAHRFQVAFRHLGEQLAAEGLLPDADLVYFFTVGELDAFDGEPTPAGVEQALARRDALQYQQRLEFPEISVGLPQPLEPQVLEVADGVLQGRPASRGVVEGVVRVAHTLAEAADLAPGEILVTPITDIGWTPYFSLIGGLVTDLGSSVSHGAVIAREYGLPCVVNARQATGFLSTGDRVRLDGDCGTVTLLSAPVDA</sequence>
<dbReference type="Gene3D" id="3.50.30.10">
    <property type="entry name" value="Phosphohistidine domain"/>
    <property type="match status" value="1"/>
</dbReference>
<protein>
    <submittedName>
        <fullName evidence="3">Chondramide synthase cmdD</fullName>
    </submittedName>
</protein>
<dbReference type="PANTHER" id="PTHR43615:SF1">
    <property type="entry name" value="PPDK_N DOMAIN-CONTAINING PROTEIN"/>
    <property type="match status" value="1"/>
</dbReference>
<reference evidence="3 4" key="1">
    <citation type="submission" date="2016-03" db="EMBL/GenBank/DDBJ databases">
        <title>Complete genome sequence of a soil Actinobacterium, Nocardioides dokdonensis FR1436.</title>
        <authorList>
            <person name="Kwon S.-K."/>
            <person name="Kim K."/>
            <person name="Kim J.F."/>
        </authorList>
    </citation>
    <scope>NUCLEOTIDE SEQUENCE [LARGE SCALE GENOMIC DNA]</scope>
    <source>
        <strain evidence="3 4">FR1436</strain>
    </source>
</reference>
<feature type="domain" description="Pyruvate phosphate dikinase AMP/ATP-binding" evidence="2">
    <location>
        <begin position="73"/>
        <end position="200"/>
    </location>
</feature>
<dbReference type="OrthoDB" id="9765468at2"/>
<dbReference type="KEGG" id="ndk:I601_2866"/>
<dbReference type="EMBL" id="CP015079">
    <property type="protein sequence ID" value="ANH39282.1"/>
    <property type="molecule type" value="Genomic_DNA"/>
</dbReference>
<proteinExistence type="predicted"/>
<name>A0A1A9GNQ3_9ACTN</name>
<dbReference type="InterPro" id="IPR051549">
    <property type="entry name" value="PEP_Utilizing_Enz"/>
</dbReference>
<dbReference type="PATRIC" id="fig|1300347.3.peg.2864"/>
<dbReference type="Pfam" id="PF01326">
    <property type="entry name" value="PPDK_N"/>
    <property type="match status" value="2"/>
</dbReference>
<dbReference type="InterPro" id="IPR013815">
    <property type="entry name" value="ATP_grasp_subdomain_1"/>
</dbReference>
<dbReference type="GO" id="GO:0016301">
    <property type="term" value="F:kinase activity"/>
    <property type="evidence" value="ECO:0007669"/>
    <property type="project" value="InterPro"/>
</dbReference>
<feature type="domain" description="PEP-utilising enzyme mobile" evidence="1">
    <location>
        <begin position="725"/>
        <end position="795"/>
    </location>
</feature>
<dbReference type="SUPFAM" id="SSF52009">
    <property type="entry name" value="Phosphohistidine domain"/>
    <property type="match status" value="1"/>
</dbReference>
<dbReference type="InterPro" id="IPR036637">
    <property type="entry name" value="Phosphohistidine_dom_sf"/>
</dbReference>
<dbReference type="Proteomes" id="UP000077868">
    <property type="component" value="Chromosome"/>
</dbReference>
<dbReference type="PANTHER" id="PTHR43615">
    <property type="entry name" value="PHOSPHOENOLPYRUVATE SYNTHASE-RELATED"/>
    <property type="match status" value="1"/>
</dbReference>
<evidence type="ECO:0000313" key="3">
    <source>
        <dbReference type="EMBL" id="ANH39282.1"/>
    </source>
</evidence>
<keyword evidence="4" id="KW-1185">Reference proteome</keyword>
<gene>
    <name evidence="3" type="primary">cmdD</name>
    <name evidence="3" type="ORF">I601_2866</name>
</gene>
<dbReference type="GO" id="GO:0005524">
    <property type="term" value="F:ATP binding"/>
    <property type="evidence" value="ECO:0007669"/>
    <property type="project" value="InterPro"/>
</dbReference>
<evidence type="ECO:0000259" key="2">
    <source>
        <dbReference type="Pfam" id="PF01326"/>
    </source>
</evidence>